<reference evidence="3" key="1">
    <citation type="submission" date="2022-11" db="UniProtKB">
        <authorList>
            <consortium name="WormBaseParasite"/>
        </authorList>
    </citation>
    <scope>IDENTIFICATION</scope>
</reference>
<proteinExistence type="predicted"/>
<accession>A0A914DP02</accession>
<protein>
    <submittedName>
        <fullName evidence="3">Uncharacterized protein</fullName>
    </submittedName>
</protein>
<feature type="region of interest" description="Disordered" evidence="1">
    <location>
        <begin position="1"/>
        <end position="24"/>
    </location>
</feature>
<dbReference type="AlphaFoldDB" id="A0A914DP02"/>
<dbReference type="Proteomes" id="UP000887540">
    <property type="component" value="Unplaced"/>
</dbReference>
<organism evidence="2 3">
    <name type="scientific">Acrobeloides nanus</name>
    <dbReference type="NCBI Taxonomy" id="290746"/>
    <lineage>
        <taxon>Eukaryota</taxon>
        <taxon>Metazoa</taxon>
        <taxon>Ecdysozoa</taxon>
        <taxon>Nematoda</taxon>
        <taxon>Chromadorea</taxon>
        <taxon>Rhabditida</taxon>
        <taxon>Tylenchina</taxon>
        <taxon>Cephalobomorpha</taxon>
        <taxon>Cephaloboidea</taxon>
        <taxon>Cephalobidae</taxon>
        <taxon>Acrobeloides</taxon>
    </lineage>
</organism>
<evidence type="ECO:0000313" key="3">
    <source>
        <dbReference type="WBParaSite" id="ACRNAN_scaffold314.g32331.t1"/>
    </source>
</evidence>
<name>A0A914DP02_9BILA</name>
<keyword evidence="2" id="KW-1185">Reference proteome</keyword>
<sequence>MPKRHIQTLKSISESSEDVNNKHAELPQVRKEIKRSLSSPALFEHPKMTTKIQYLLDGRKTHNGKFEQSQPDILWKQLFNRLLSRKFEDMIKSPMEVLPEYGTVKLLISFDGELSPQSSLDLDENMVVSNSEPNFSQLFPQKSNACKWLLRKPNSESNHEELKRHQLKGPVKF</sequence>
<evidence type="ECO:0000313" key="2">
    <source>
        <dbReference type="Proteomes" id="UP000887540"/>
    </source>
</evidence>
<dbReference type="WBParaSite" id="ACRNAN_scaffold314.g32331.t1">
    <property type="protein sequence ID" value="ACRNAN_scaffold314.g32331.t1"/>
    <property type="gene ID" value="ACRNAN_scaffold314.g32331"/>
</dbReference>
<evidence type="ECO:0000256" key="1">
    <source>
        <dbReference type="SAM" id="MobiDB-lite"/>
    </source>
</evidence>